<evidence type="ECO:0000256" key="7">
    <source>
        <dbReference type="ARBA" id="ARBA00047942"/>
    </source>
</evidence>
<dbReference type="GO" id="GO:0009007">
    <property type="term" value="F:site-specific DNA-methyltransferase (adenine-specific) activity"/>
    <property type="evidence" value="ECO:0007669"/>
    <property type="project" value="UniProtKB-EC"/>
</dbReference>
<evidence type="ECO:0000259" key="11">
    <source>
        <dbReference type="Pfam" id="PF12161"/>
    </source>
</evidence>
<dbReference type="GO" id="GO:0009307">
    <property type="term" value="P:DNA restriction-modification system"/>
    <property type="evidence" value="ECO:0007669"/>
    <property type="project" value="UniProtKB-KW"/>
</dbReference>
<accession>A0AAU7M2B0</accession>
<evidence type="ECO:0000256" key="9">
    <source>
        <dbReference type="SAM" id="Phobius"/>
    </source>
</evidence>
<keyword evidence="8" id="KW-0175">Coiled coil</keyword>
<reference evidence="12" key="1">
    <citation type="submission" date="2024-01" db="EMBL/GenBank/DDBJ databases">
        <title>The genome sequence of Micromonospora mangrovi CCTCC AA 2012012.</title>
        <authorList>
            <person name="Gao J."/>
        </authorList>
    </citation>
    <scope>NUCLEOTIDE SEQUENCE</scope>
    <source>
        <strain evidence="12">CCTCC AA 2012012</strain>
    </source>
</reference>
<dbReference type="GO" id="GO:0008170">
    <property type="term" value="F:N-methyltransferase activity"/>
    <property type="evidence" value="ECO:0007669"/>
    <property type="project" value="InterPro"/>
</dbReference>
<dbReference type="PANTHER" id="PTHR42933">
    <property type="entry name" value="SLR6095 PROTEIN"/>
    <property type="match status" value="1"/>
</dbReference>
<feature type="coiled-coil region" evidence="8">
    <location>
        <begin position="490"/>
        <end position="517"/>
    </location>
</feature>
<dbReference type="InterPro" id="IPR003356">
    <property type="entry name" value="DNA_methylase_A-5"/>
</dbReference>
<feature type="domain" description="N6 adenine-specific DNA methyltransferase N-terminal" evidence="11">
    <location>
        <begin position="36"/>
        <end position="163"/>
    </location>
</feature>
<keyword evidence="4 12" id="KW-0808">Transferase</keyword>
<evidence type="ECO:0000256" key="5">
    <source>
        <dbReference type="ARBA" id="ARBA00022691"/>
    </source>
</evidence>
<dbReference type="InterPro" id="IPR038333">
    <property type="entry name" value="T1MK-like_N_sf"/>
</dbReference>
<dbReference type="GO" id="GO:0032259">
    <property type="term" value="P:methylation"/>
    <property type="evidence" value="ECO:0007669"/>
    <property type="project" value="UniProtKB-KW"/>
</dbReference>
<dbReference type="InterPro" id="IPR022749">
    <property type="entry name" value="D12N6_MeTrfase_N"/>
</dbReference>
<protein>
    <recommendedName>
        <fullName evidence="2">site-specific DNA-methyltransferase (adenine-specific)</fullName>
        <ecNumber evidence="2">2.1.1.72</ecNumber>
    </recommendedName>
</protein>
<dbReference type="InterPro" id="IPR051537">
    <property type="entry name" value="DNA_Adenine_Mtase"/>
</dbReference>
<dbReference type="EMBL" id="CP159342">
    <property type="protein sequence ID" value="XCH72333.1"/>
    <property type="molecule type" value="Genomic_DNA"/>
</dbReference>
<dbReference type="SUPFAM" id="SSF53335">
    <property type="entry name" value="S-adenosyl-L-methionine-dependent methyltransferases"/>
    <property type="match status" value="1"/>
</dbReference>
<keyword evidence="9" id="KW-0812">Transmembrane</keyword>
<evidence type="ECO:0000256" key="2">
    <source>
        <dbReference type="ARBA" id="ARBA00011900"/>
    </source>
</evidence>
<keyword evidence="9" id="KW-1133">Transmembrane helix</keyword>
<dbReference type="Gene3D" id="1.20.1260.30">
    <property type="match status" value="1"/>
</dbReference>
<dbReference type="InterPro" id="IPR029063">
    <property type="entry name" value="SAM-dependent_MTases_sf"/>
</dbReference>
<evidence type="ECO:0000256" key="3">
    <source>
        <dbReference type="ARBA" id="ARBA00022603"/>
    </source>
</evidence>
<sequence length="530" mass="58488">MTTSMTLTDASPAGRYARASRPARDTLAVPMSLPELEQYLARAADLLRGSIDQADFKAYIFPLMFFKRISDCYTEEYERALTESDGDHEYASLPENHRFGIPTGSLWEDVRARTENVGQALVTAFRAIEKVNPDVLYGIFGSATWTNKDKLPDAKLRDLMEHFSTRTLSNAVVAPDVFGQAYEYLIKRFADQSNKKAGEYYTPRSVVRLLVDILDPQEGETVYDPACGTGGMLIEVIEHVRRQGGQPKTLWGKLYGQEKVLATNGLAKMNLLLHGVGEFELAHGDTLRSPAFYDGARLAQFDCVIANPPFSLKSWGEVEWATDPWGRNRLGGVPPKGYADWAWVQHMIESAAPGTGRVAVVLPQGALFRQGAEGRIREFVLKVDVVEAVIGLAPNLFYGTGLAACVLILRRRKADVRKSRVLFVNGETLFKRGRNQNSLEPEHADTLLRTVQAFADTPGLAAVATLDEIKANDFNLNIPLYVAPADDGEQRTLERALTDLEAAHAAARETRAALEAELAKWGLGPSEVMA</sequence>
<dbReference type="PRINTS" id="PR00507">
    <property type="entry name" value="N12N6MTFRASE"/>
</dbReference>
<dbReference type="Gene3D" id="3.40.50.150">
    <property type="entry name" value="Vaccinia Virus protein VP39"/>
    <property type="match status" value="1"/>
</dbReference>
<evidence type="ECO:0000313" key="12">
    <source>
        <dbReference type="EMBL" id="XBP91635.1"/>
    </source>
</evidence>
<gene>
    <name evidence="13" type="ORF">ABUL08_18545</name>
    <name evidence="12" type="ORF">VK199_18475</name>
</gene>
<keyword evidence="5" id="KW-0949">S-adenosyl-L-methionine</keyword>
<dbReference type="Pfam" id="PF12161">
    <property type="entry name" value="HsdM_N"/>
    <property type="match status" value="1"/>
</dbReference>
<dbReference type="EMBL" id="CP157762">
    <property type="protein sequence ID" value="XBP91635.1"/>
    <property type="molecule type" value="Genomic_DNA"/>
</dbReference>
<evidence type="ECO:0000259" key="10">
    <source>
        <dbReference type="Pfam" id="PF02384"/>
    </source>
</evidence>
<proteinExistence type="inferred from homology"/>
<evidence type="ECO:0000256" key="6">
    <source>
        <dbReference type="ARBA" id="ARBA00022747"/>
    </source>
</evidence>
<evidence type="ECO:0000256" key="1">
    <source>
        <dbReference type="ARBA" id="ARBA00006594"/>
    </source>
</evidence>
<keyword evidence="6" id="KW-0680">Restriction system</keyword>
<name>A0AAU7M2B0_9ACTN</name>
<dbReference type="EC" id="2.1.1.72" evidence="2"/>
<organism evidence="12">
    <name type="scientific">Micromonospora sp. CCTCC AA 2012012</name>
    <dbReference type="NCBI Taxonomy" id="3111921"/>
    <lineage>
        <taxon>Bacteria</taxon>
        <taxon>Bacillati</taxon>
        <taxon>Actinomycetota</taxon>
        <taxon>Actinomycetes</taxon>
        <taxon>Micromonosporales</taxon>
        <taxon>Micromonosporaceae</taxon>
        <taxon>Micromonospora</taxon>
    </lineage>
</organism>
<evidence type="ECO:0000256" key="8">
    <source>
        <dbReference type="SAM" id="Coils"/>
    </source>
</evidence>
<reference evidence="13" key="2">
    <citation type="submission" date="2024-06" db="EMBL/GenBank/DDBJ databases">
        <title>Micromonospora mangrovi CCTCC AA 2012012 genome sequences.</title>
        <authorList>
            <person name="Gao J."/>
        </authorList>
    </citation>
    <scope>NUCLEOTIDE SEQUENCE</scope>
    <source>
        <strain evidence="13">CCTCC AA 2012012</strain>
    </source>
</reference>
<keyword evidence="9" id="KW-0472">Membrane</keyword>
<feature type="domain" description="DNA methylase adenine-specific" evidence="10">
    <location>
        <begin position="175"/>
        <end position="486"/>
    </location>
</feature>
<comment type="similarity">
    <text evidence="1">Belongs to the N(4)/N(6)-methyltransferase family.</text>
</comment>
<dbReference type="REBASE" id="840007">
    <property type="entry name" value="M1.Msp2012ORF18475P"/>
</dbReference>
<comment type="catalytic activity">
    <reaction evidence="7">
        <text>a 2'-deoxyadenosine in DNA + S-adenosyl-L-methionine = an N(6)-methyl-2'-deoxyadenosine in DNA + S-adenosyl-L-homocysteine + H(+)</text>
        <dbReference type="Rhea" id="RHEA:15197"/>
        <dbReference type="Rhea" id="RHEA-COMP:12418"/>
        <dbReference type="Rhea" id="RHEA-COMP:12419"/>
        <dbReference type="ChEBI" id="CHEBI:15378"/>
        <dbReference type="ChEBI" id="CHEBI:57856"/>
        <dbReference type="ChEBI" id="CHEBI:59789"/>
        <dbReference type="ChEBI" id="CHEBI:90615"/>
        <dbReference type="ChEBI" id="CHEBI:90616"/>
        <dbReference type="EC" id="2.1.1.72"/>
    </reaction>
</comment>
<evidence type="ECO:0000313" key="13">
    <source>
        <dbReference type="EMBL" id="XCH72333.1"/>
    </source>
</evidence>
<dbReference type="RefSeq" id="WP_350931178.1">
    <property type="nucleotide sequence ID" value="NZ_CP157762.1"/>
</dbReference>
<keyword evidence="3 12" id="KW-0489">Methyltransferase</keyword>
<evidence type="ECO:0000256" key="4">
    <source>
        <dbReference type="ARBA" id="ARBA00022679"/>
    </source>
</evidence>
<dbReference type="PANTHER" id="PTHR42933:SF3">
    <property type="entry name" value="TYPE I RESTRICTION ENZYME MJAVIII METHYLASE SUBUNIT"/>
    <property type="match status" value="1"/>
</dbReference>
<feature type="transmembrane region" description="Helical" evidence="9">
    <location>
        <begin position="388"/>
        <end position="409"/>
    </location>
</feature>
<dbReference type="AlphaFoldDB" id="A0AAU7M2B0"/>
<dbReference type="GO" id="GO:0003677">
    <property type="term" value="F:DNA binding"/>
    <property type="evidence" value="ECO:0007669"/>
    <property type="project" value="InterPro"/>
</dbReference>
<dbReference type="Pfam" id="PF02384">
    <property type="entry name" value="N6_Mtase"/>
    <property type="match status" value="1"/>
</dbReference>